<feature type="non-terminal residue" evidence="2">
    <location>
        <position position="1"/>
    </location>
</feature>
<evidence type="ECO:0000256" key="1">
    <source>
        <dbReference type="ARBA" id="ARBA00009820"/>
    </source>
</evidence>
<dbReference type="Gene3D" id="2.120.10.30">
    <property type="entry name" value="TolB, C-terminal domain"/>
    <property type="match status" value="2"/>
</dbReference>
<protein>
    <recommendedName>
        <fullName evidence="3">DUF5050 domain-containing protein</fullName>
    </recommendedName>
</protein>
<organism evidence="2">
    <name type="scientific">marine metagenome</name>
    <dbReference type="NCBI Taxonomy" id="408172"/>
    <lineage>
        <taxon>unclassified sequences</taxon>
        <taxon>metagenomes</taxon>
        <taxon>ecological metagenomes</taxon>
    </lineage>
</organism>
<accession>A0A381WMW1</accession>
<dbReference type="EMBL" id="UINC01012150">
    <property type="protein sequence ID" value="SVA53213.1"/>
    <property type="molecule type" value="Genomic_DNA"/>
</dbReference>
<sequence length="349" mass="37993">MEMLFALLGSGILLVKKKDVASGQLKVSPIKNRGKVWWFPIAGAAVFTLFFDPGQAAHLRRAIPNQEPPLANRAPQRVESDEYKIVFSSERDSDSEIYLMNQDGTDLTRLTYDPATDSLPYCSPDGSRIVFSSDRAAKKQLYLIDIDGSNVTRLTHNEFDNNSPSWSPDGNKIAFSSGGNATPSNLYTIYPDGSNQRQITSLAGYNFLSPTWSPDGRKLAAEGGILGETIDTEWGEAGRLQIWTFNADGSDPTQLTDLDAYNGYPAWSPAGSSIIFDSTVQGWADILSVSLVDGSVTNLTNDPLANEFAAWSPDGSKIAFVADRDGNNEIYVMDADGGNQTRLTNHEAS</sequence>
<name>A0A381WMW1_9ZZZZ</name>
<dbReference type="Pfam" id="PF07676">
    <property type="entry name" value="PD40"/>
    <property type="match status" value="5"/>
</dbReference>
<dbReference type="AlphaFoldDB" id="A0A381WMW1"/>
<dbReference type="SUPFAM" id="SSF82171">
    <property type="entry name" value="DPP6 N-terminal domain-like"/>
    <property type="match status" value="1"/>
</dbReference>
<dbReference type="InterPro" id="IPR011659">
    <property type="entry name" value="WD40"/>
</dbReference>
<comment type="similarity">
    <text evidence="1">Belongs to the TolB family.</text>
</comment>
<evidence type="ECO:0008006" key="3">
    <source>
        <dbReference type="Google" id="ProtNLM"/>
    </source>
</evidence>
<gene>
    <name evidence="2" type="ORF">METZ01_LOCUS106067</name>
</gene>
<dbReference type="PANTHER" id="PTHR36842:SF1">
    <property type="entry name" value="PROTEIN TOLB"/>
    <property type="match status" value="1"/>
</dbReference>
<reference evidence="2" key="1">
    <citation type="submission" date="2018-05" db="EMBL/GenBank/DDBJ databases">
        <authorList>
            <person name="Lanie J.A."/>
            <person name="Ng W.-L."/>
            <person name="Kazmierczak K.M."/>
            <person name="Andrzejewski T.M."/>
            <person name="Davidsen T.M."/>
            <person name="Wayne K.J."/>
            <person name="Tettelin H."/>
            <person name="Glass J.I."/>
            <person name="Rusch D."/>
            <person name="Podicherti R."/>
            <person name="Tsui H.-C.T."/>
            <person name="Winkler M.E."/>
        </authorList>
    </citation>
    <scope>NUCLEOTIDE SEQUENCE</scope>
</reference>
<feature type="non-terminal residue" evidence="2">
    <location>
        <position position="349"/>
    </location>
</feature>
<proteinExistence type="inferred from homology"/>
<dbReference type="PANTHER" id="PTHR36842">
    <property type="entry name" value="PROTEIN TOLB HOMOLOG"/>
    <property type="match status" value="1"/>
</dbReference>
<dbReference type="InterPro" id="IPR011042">
    <property type="entry name" value="6-blade_b-propeller_TolB-like"/>
</dbReference>
<evidence type="ECO:0000313" key="2">
    <source>
        <dbReference type="EMBL" id="SVA53213.1"/>
    </source>
</evidence>